<feature type="non-terminal residue" evidence="1">
    <location>
        <position position="1"/>
    </location>
</feature>
<evidence type="ECO:0000313" key="2">
    <source>
        <dbReference type="Proteomes" id="UP000789366"/>
    </source>
</evidence>
<comment type="caution">
    <text evidence="1">The sequence shown here is derived from an EMBL/GenBank/DDBJ whole genome shotgun (WGS) entry which is preliminary data.</text>
</comment>
<organism evidence="1 2">
    <name type="scientific">Cetraspora pellucida</name>
    <dbReference type="NCBI Taxonomy" id="1433469"/>
    <lineage>
        <taxon>Eukaryota</taxon>
        <taxon>Fungi</taxon>
        <taxon>Fungi incertae sedis</taxon>
        <taxon>Mucoromycota</taxon>
        <taxon>Glomeromycotina</taxon>
        <taxon>Glomeromycetes</taxon>
        <taxon>Diversisporales</taxon>
        <taxon>Gigasporaceae</taxon>
        <taxon>Cetraspora</taxon>
    </lineage>
</organism>
<reference evidence="1" key="1">
    <citation type="submission" date="2021-06" db="EMBL/GenBank/DDBJ databases">
        <authorList>
            <person name="Kallberg Y."/>
            <person name="Tangrot J."/>
            <person name="Rosling A."/>
        </authorList>
    </citation>
    <scope>NUCLEOTIDE SEQUENCE</scope>
    <source>
        <strain evidence="1">28 12/20/2015</strain>
    </source>
</reference>
<accession>A0ACA9R9Z8</accession>
<dbReference type="Proteomes" id="UP000789366">
    <property type="component" value="Unassembled WGS sequence"/>
</dbReference>
<dbReference type="EMBL" id="CAJVPW010062026">
    <property type="protein sequence ID" value="CAG8782842.1"/>
    <property type="molecule type" value="Genomic_DNA"/>
</dbReference>
<gene>
    <name evidence="1" type="ORF">SPELUC_LOCUS16552</name>
</gene>
<proteinExistence type="predicted"/>
<name>A0ACA9R9Z8_9GLOM</name>
<sequence length="48" mass="5358">TEQNLQSVAEFISDMIEGIDVFDAQETEIIEQPPFSMEETLCGSSFSN</sequence>
<keyword evidence="2" id="KW-1185">Reference proteome</keyword>
<evidence type="ECO:0000313" key="1">
    <source>
        <dbReference type="EMBL" id="CAG8782842.1"/>
    </source>
</evidence>
<protein>
    <submittedName>
        <fullName evidence="1">155_t:CDS:1</fullName>
    </submittedName>
</protein>